<dbReference type="InterPro" id="IPR023346">
    <property type="entry name" value="Lysozyme-like_dom_sf"/>
</dbReference>
<dbReference type="InterPro" id="IPR010618">
    <property type="entry name" value="RPF"/>
</dbReference>
<dbReference type="Pfam" id="PF26571">
    <property type="entry name" value="VldE"/>
    <property type="match status" value="1"/>
</dbReference>
<feature type="region of interest" description="Disordered" evidence="3">
    <location>
        <begin position="196"/>
        <end position="227"/>
    </location>
</feature>
<dbReference type="RefSeq" id="WP_317714730.1">
    <property type="nucleotide sequence ID" value="NZ_JAWLUM010000005.1"/>
</dbReference>
<keyword evidence="4" id="KW-0812">Transmembrane</keyword>
<keyword evidence="2" id="KW-0378">Hydrolase</keyword>
<evidence type="ECO:0000256" key="4">
    <source>
        <dbReference type="SAM" id="Phobius"/>
    </source>
</evidence>
<dbReference type="InterPro" id="IPR050570">
    <property type="entry name" value="Cell_wall_metabolism_enzyme"/>
</dbReference>
<sequence>MKNSGKLVATIAMAGVVLLVMMFVTLFSTDEDADCDTYAAAPNATGPATNQDALAPGTTVKPMKTGDYTPTSPFGMRGGAMHQGVDFGSAPGKPIYASADGTVAAAGDASGFGQWIVLDHNIGGKMWSTVYGHMFPQDVLVKTGDKVTAGQHIANAGYNGEVSPPGPGGTHLHFETWDGGRLTGGKAVDPQPWVDSAREVGSAPPANAASGVNAGTAPQQNAPSDPAAVSVADWDKIAEHEAGGNWSINTGNGYFGGLQFSASTWTGAGGGQYAPTADKATKEQQMEVANRVLATQGWNAWPQTSVAAGVRDKKPAAAGTFVNATGTNGGPTQPTPLAADNGGGELPPLPASKGSEEHWQIDTIRVARAVAVKFPQVKSIGGWRQYDAFDDHPSGRAADIMIPNYSSGEGKALGDAIANYVLANKKIFNVEYIIWQQTYRPADGPSTVMPSRGGDTANHMDHVHVTTVGHGFPAPGQTYGMAPGGASTDPSINTGGSTCAGGTITNVGETGSGVDNLAAGKVPAEYEPWYRKAGKTCPQIGSALLAAQGKQESGFDPKAISPDGAGGISQFMPGTAPNYVKDDDGNGQASVFDPGDAIMGQARYMCQIAATVDGWVDSGEVSDNTPGGRKALYLAAYNAGEGAVQRNRGFPTDGADYINQTRPYADKILAMEAQFASSGL</sequence>
<evidence type="ECO:0000256" key="3">
    <source>
        <dbReference type="SAM" id="MobiDB-lite"/>
    </source>
</evidence>
<evidence type="ECO:0000313" key="10">
    <source>
        <dbReference type="Proteomes" id="UP001185792"/>
    </source>
</evidence>
<comment type="caution">
    <text evidence="9">The sequence shown here is derived from an EMBL/GenBank/DDBJ whole genome shotgun (WGS) entry which is preliminary data.</text>
</comment>
<feature type="domain" description="Transglycosylase SLT" evidence="5">
    <location>
        <begin position="539"/>
        <end position="648"/>
    </location>
</feature>
<feature type="transmembrane region" description="Helical" evidence="4">
    <location>
        <begin position="7"/>
        <end position="27"/>
    </location>
</feature>
<accession>A0ABU4EZR7</accession>
<dbReference type="SUPFAM" id="SSF51261">
    <property type="entry name" value="Duplicated hybrid motif"/>
    <property type="match status" value="1"/>
</dbReference>
<dbReference type="Gene3D" id="2.70.70.10">
    <property type="entry name" value="Glucose Permease (Domain IIA)"/>
    <property type="match status" value="1"/>
</dbReference>
<dbReference type="Pfam" id="PF06737">
    <property type="entry name" value="Transglycosylas"/>
    <property type="match status" value="1"/>
</dbReference>
<dbReference type="CDD" id="cd13399">
    <property type="entry name" value="Slt35-like"/>
    <property type="match status" value="1"/>
</dbReference>
<dbReference type="CDD" id="cd13925">
    <property type="entry name" value="RPF"/>
    <property type="match status" value="1"/>
</dbReference>
<dbReference type="PANTHER" id="PTHR21666:SF270">
    <property type="entry name" value="MUREIN HYDROLASE ACTIVATOR ENVC"/>
    <property type="match status" value="1"/>
</dbReference>
<dbReference type="InterPro" id="IPR011055">
    <property type="entry name" value="Dup_hybrid_motif"/>
</dbReference>
<dbReference type="InterPro" id="IPR058593">
    <property type="entry name" value="ARB_07466-like_C"/>
</dbReference>
<evidence type="ECO:0000313" key="9">
    <source>
        <dbReference type="EMBL" id="MDV7136755.1"/>
    </source>
</evidence>
<evidence type="ECO:0000256" key="1">
    <source>
        <dbReference type="ARBA" id="ARBA00010830"/>
    </source>
</evidence>
<evidence type="ECO:0000259" key="7">
    <source>
        <dbReference type="Pfam" id="PF06737"/>
    </source>
</evidence>
<feature type="domain" description="Resuscitation-promoting factor core lysozyme-like" evidence="7">
    <location>
        <begin position="232"/>
        <end position="303"/>
    </location>
</feature>
<dbReference type="Proteomes" id="UP001185792">
    <property type="component" value="Unassembled WGS sequence"/>
</dbReference>
<keyword evidence="10" id="KW-1185">Reference proteome</keyword>
<protein>
    <submittedName>
        <fullName evidence="9">Transglycosylase family protein</fullName>
    </submittedName>
</protein>
<keyword evidence="4" id="KW-1133">Transmembrane helix</keyword>
<reference evidence="9 10" key="1">
    <citation type="submission" date="2023-10" db="EMBL/GenBank/DDBJ databases">
        <title>Development of a sustainable strategy for remediation of hydrocarbon-contaminated territories based on the waste exchange concept.</title>
        <authorList>
            <person name="Krivoruchko A."/>
        </authorList>
    </citation>
    <scope>NUCLEOTIDE SEQUENCE [LARGE SCALE GENOMIC DNA]</scope>
    <source>
        <strain evidence="9 10">IEGM 1236</strain>
    </source>
</reference>
<organism evidence="9 10">
    <name type="scientific">Williamsia marianensis</name>
    <dbReference type="NCBI Taxonomy" id="85044"/>
    <lineage>
        <taxon>Bacteria</taxon>
        <taxon>Bacillati</taxon>
        <taxon>Actinomycetota</taxon>
        <taxon>Actinomycetes</taxon>
        <taxon>Mycobacteriales</taxon>
        <taxon>Nocardiaceae</taxon>
        <taxon>Williamsia</taxon>
    </lineage>
</organism>
<name>A0ABU4EZR7_WILMA</name>
<dbReference type="Pfam" id="PF01464">
    <property type="entry name" value="SLT"/>
    <property type="match status" value="1"/>
</dbReference>
<proteinExistence type="inferred from homology"/>
<evidence type="ECO:0000259" key="8">
    <source>
        <dbReference type="Pfam" id="PF26571"/>
    </source>
</evidence>
<dbReference type="EMBL" id="JAWLUM010000005">
    <property type="protein sequence ID" value="MDV7136755.1"/>
    <property type="molecule type" value="Genomic_DNA"/>
</dbReference>
<dbReference type="InterPro" id="IPR008258">
    <property type="entry name" value="Transglycosylase_SLT_dom_1"/>
</dbReference>
<feature type="domain" description="M23ase beta-sheet core" evidence="6">
    <location>
        <begin position="81"/>
        <end position="190"/>
    </location>
</feature>
<dbReference type="Gene3D" id="1.10.530.10">
    <property type="match status" value="2"/>
</dbReference>
<dbReference type="InterPro" id="IPR016047">
    <property type="entry name" value="M23ase_b-sheet_dom"/>
</dbReference>
<evidence type="ECO:0000256" key="2">
    <source>
        <dbReference type="ARBA" id="ARBA00022801"/>
    </source>
</evidence>
<dbReference type="PANTHER" id="PTHR21666">
    <property type="entry name" value="PEPTIDASE-RELATED"/>
    <property type="match status" value="1"/>
</dbReference>
<feature type="domain" description="ARB-07466-like C-terminal" evidence="8">
    <location>
        <begin position="356"/>
        <end position="460"/>
    </location>
</feature>
<evidence type="ECO:0000259" key="5">
    <source>
        <dbReference type="Pfam" id="PF01464"/>
    </source>
</evidence>
<feature type="region of interest" description="Disordered" evidence="3">
    <location>
        <begin position="323"/>
        <end position="344"/>
    </location>
</feature>
<dbReference type="Pfam" id="PF01551">
    <property type="entry name" value="Peptidase_M23"/>
    <property type="match status" value="1"/>
</dbReference>
<dbReference type="SUPFAM" id="SSF53955">
    <property type="entry name" value="Lysozyme-like"/>
    <property type="match status" value="2"/>
</dbReference>
<comment type="similarity">
    <text evidence="1">Belongs to the transglycosylase family. Rpf subfamily.</text>
</comment>
<evidence type="ECO:0000259" key="6">
    <source>
        <dbReference type="Pfam" id="PF01551"/>
    </source>
</evidence>
<keyword evidence="4" id="KW-0472">Membrane</keyword>
<gene>
    <name evidence="9" type="ORF">R4198_23930</name>
</gene>
<dbReference type="CDD" id="cd12797">
    <property type="entry name" value="M23_peptidase"/>
    <property type="match status" value="1"/>
</dbReference>